<sequence length="610" mass="66775">MRPQTSLLGLPRQGSALSVPPPPMSIADCMENGLLHTVFQPIANLPSGELLGYEALIRGPAGSPLERPQALFEQAQREHCVIQLERFAARLSIETFGQLKLPGKLFLNLSADAIREIDHCEDDVRAFMSRQQFAFSRIVIELTEQASPMPLDSLEASLRRIREAGAQLALDDYGTGNANLSLWIALQPDYVKIDRSIVDGAARSAFRLEALRYLKGLATASHALLIAEGLENLDDLRVCRDIGIECAQGFVFGRPSTAPGHSVQGPALEAIKANVIAVFPETVKVPQRAFSASRLLIKAPSVSPSALNNDVLDVFTRHPALHAVAVVEQGRTVGLINRHTFVDAYAHPYHRELYGRKSCMEFANTSPVVVERSATMEALANVLTAQDQRYLTQGLVIVEQGQYVGLATGEALVRAVTEIRIEAARYANPLTFLPGNIPIDAHIKRLLASQVPFHACYCDLNSFKPFNDQYGYWHGDEMLKLAAATLTQACAPQKDFLGHVGGDDFLILFQSDDWERRIREAMTQFDARAVQLYTPADIAAGGIRSEDRHGDLRFYGFVSIAVGVVPIQAGAAVDGDTIATLAAAAKREAKRSAENFFIWRDDALDPARNA</sequence>
<dbReference type="PANTHER" id="PTHR33121">
    <property type="entry name" value="CYCLIC DI-GMP PHOSPHODIESTERASE PDEF"/>
    <property type="match status" value="1"/>
</dbReference>
<evidence type="ECO:0000259" key="2">
    <source>
        <dbReference type="PROSITE" id="PS50883"/>
    </source>
</evidence>
<dbReference type="SUPFAM" id="SSF54631">
    <property type="entry name" value="CBS-domain pair"/>
    <property type="match status" value="1"/>
</dbReference>
<dbReference type="SUPFAM" id="SSF55073">
    <property type="entry name" value="Nucleotide cyclase"/>
    <property type="match status" value="1"/>
</dbReference>
<feature type="domain" description="GGDEF" evidence="3">
    <location>
        <begin position="451"/>
        <end position="602"/>
    </location>
</feature>
<dbReference type="CDD" id="cd04598">
    <property type="entry name" value="CBS_pair_GGDEF_EAL"/>
    <property type="match status" value="1"/>
</dbReference>
<dbReference type="InterPro" id="IPR035919">
    <property type="entry name" value="EAL_sf"/>
</dbReference>
<dbReference type="PROSITE" id="PS50883">
    <property type="entry name" value="EAL"/>
    <property type="match status" value="1"/>
</dbReference>
<evidence type="ECO:0000313" key="5">
    <source>
        <dbReference type="EMBL" id="ACD29697.1"/>
    </source>
</evidence>
<dbReference type="PANTHER" id="PTHR33121:SF76">
    <property type="entry name" value="SIGNALING PROTEIN"/>
    <property type="match status" value="1"/>
</dbReference>
<dbReference type="InterPro" id="IPR029787">
    <property type="entry name" value="Nucleotide_cyclase"/>
</dbReference>
<dbReference type="eggNOG" id="COG2199">
    <property type="taxonomic scope" value="Bacteria"/>
</dbReference>
<proteinExistence type="predicted"/>
<feature type="domain" description="EAL" evidence="2">
    <location>
        <begin position="19"/>
        <end position="269"/>
    </location>
</feature>
<dbReference type="PROSITE" id="PS50887">
    <property type="entry name" value="GGDEF"/>
    <property type="match status" value="1"/>
</dbReference>
<dbReference type="InterPro" id="IPR000644">
    <property type="entry name" value="CBS_dom"/>
</dbReference>
<dbReference type="EMBL" id="CP001069">
    <property type="protein sequence ID" value="ACD29697.1"/>
    <property type="molecule type" value="Genomic_DNA"/>
</dbReference>
<dbReference type="InterPro" id="IPR000160">
    <property type="entry name" value="GGDEF_dom"/>
</dbReference>
<dbReference type="GO" id="GO:0071111">
    <property type="term" value="F:cyclic-guanylate-specific phosphodiesterase activity"/>
    <property type="evidence" value="ECO:0007669"/>
    <property type="project" value="InterPro"/>
</dbReference>
<dbReference type="SMART" id="SM00052">
    <property type="entry name" value="EAL"/>
    <property type="match status" value="1"/>
</dbReference>
<dbReference type="InterPro" id="IPR050706">
    <property type="entry name" value="Cyclic-di-GMP_PDE-like"/>
</dbReference>
<dbReference type="NCBIfam" id="TIGR00254">
    <property type="entry name" value="GGDEF"/>
    <property type="match status" value="1"/>
</dbReference>
<dbReference type="Pfam" id="PF00571">
    <property type="entry name" value="CBS"/>
    <property type="match status" value="1"/>
</dbReference>
<name>B2UJE6_RALPJ</name>
<feature type="domain" description="CBS" evidence="4">
    <location>
        <begin position="292"/>
        <end position="352"/>
    </location>
</feature>
<dbReference type="CDD" id="cd01948">
    <property type="entry name" value="EAL"/>
    <property type="match status" value="1"/>
</dbReference>
<evidence type="ECO:0000259" key="4">
    <source>
        <dbReference type="PROSITE" id="PS51371"/>
    </source>
</evidence>
<keyword evidence="1" id="KW-0129">CBS domain</keyword>
<dbReference type="eggNOG" id="COG2200">
    <property type="taxonomic scope" value="Bacteria"/>
</dbReference>
<dbReference type="InterPro" id="IPR001633">
    <property type="entry name" value="EAL_dom"/>
</dbReference>
<reference evidence="5" key="1">
    <citation type="submission" date="2008-05" db="EMBL/GenBank/DDBJ databases">
        <title>Complete sequence of chromosome2 of Ralstonia pickettii 12J.</title>
        <authorList>
            <consortium name="US DOE Joint Genome Institute"/>
            <person name="Lucas S."/>
            <person name="Copeland A."/>
            <person name="Lapidus A."/>
            <person name="Glavina del Rio T."/>
            <person name="Dalin E."/>
            <person name="Tice H."/>
            <person name="Bruce D."/>
            <person name="Goodwin L."/>
            <person name="Pitluck S."/>
            <person name="Meincke L."/>
            <person name="Brettin T."/>
            <person name="Detter J.C."/>
            <person name="Han C."/>
            <person name="Kuske C.R."/>
            <person name="Schmutz J."/>
            <person name="Larimer F."/>
            <person name="Land M."/>
            <person name="Hauser L."/>
            <person name="Kyrpides N."/>
            <person name="Mikhailova N."/>
            <person name="Marsh T."/>
            <person name="Richardson P."/>
        </authorList>
    </citation>
    <scope>NUCLEOTIDE SEQUENCE</scope>
    <source>
        <strain evidence="5">12J</strain>
    </source>
</reference>
<evidence type="ECO:0000259" key="3">
    <source>
        <dbReference type="PROSITE" id="PS50887"/>
    </source>
</evidence>
<dbReference type="AlphaFoldDB" id="B2UJE6"/>
<gene>
    <name evidence="5" type="ordered locus">Rpic_4612</name>
</gene>
<dbReference type="Pfam" id="PF00563">
    <property type="entry name" value="EAL"/>
    <property type="match status" value="1"/>
</dbReference>
<dbReference type="InterPro" id="IPR043128">
    <property type="entry name" value="Rev_trsase/Diguanyl_cyclase"/>
</dbReference>
<dbReference type="PROSITE" id="PS51371">
    <property type="entry name" value="CBS"/>
    <property type="match status" value="1"/>
</dbReference>
<dbReference type="Gene3D" id="3.20.20.450">
    <property type="entry name" value="EAL domain"/>
    <property type="match status" value="1"/>
</dbReference>
<dbReference type="SMART" id="SM00267">
    <property type="entry name" value="GGDEF"/>
    <property type="match status" value="1"/>
</dbReference>
<dbReference type="InterPro" id="IPR046342">
    <property type="entry name" value="CBS_dom_sf"/>
</dbReference>
<dbReference type="SUPFAM" id="SSF141868">
    <property type="entry name" value="EAL domain-like"/>
    <property type="match status" value="1"/>
</dbReference>
<dbReference type="Gene3D" id="3.10.580.10">
    <property type="entry name" value="CBS-domain"/>
    <property type="match status" value="1"/>
</dbReference>
<accession>B2UJE6</accession>
<dbReference type="HOGENOM" id="CLU_015702_2_1_4"/>
<evidence type="ECO:0000256" key="1">
    <source>
        <dbReference type="PROSITE-ProRule" id="PRU00703"/>
    </source>
</evidence>
<dbReference type="KEGG" id="rpi:Rpic_4612"/>
<dbReference type="STRING" id="402626.Rpic_4612"/>
<protein>
    <submittedName>
        <fullName evidence="5">Diguanylate cyclase/phosphodiesterase</fullName>
    </submittedName>
</protein>
<organism evidence="5">
    <name type="scientific">Ralstonia pickettii (strain 12J)</name>
    <dbReference type="NCBI Taxonomy" id="402626"/>
    <lineage>
        <taxon>Bacteria</taxon>
        <taxon>Pseudomonadati</taxon>
        <taxon>Pseudomonadota</taxon>
        <taxon>Betaproteobacteria</taxon>
        <taxon>Burkholderiales</taxon>
        <taxon>Burkholderiaceae</taxon>
        <taxon>Ralstonia</taxon>
    </lineage>
</organism>
<dbReference type="Pfam" id="PF00990">
    <property type="entry name" value="GGDEF"/>
    <property type="match status" value="1"/>
</dbReference>
<dbReference type="Gene3D" id="3.30.70.270">
    <property type="match status" value="1"/>
</dbReference>